<dbReference type="Gramene" id="KCW60911">
    <property type="protein sequence ID" value="KCW60911"/>
    <property type="gene ID" value="EUGRSUZ_H03646"/>
</dbReference>
<dbReference type="STRING" id="71139.A0A059B4V0"/>
<dbReference type="Pfam" id="PF05078">
    <property type="entry name" value="DUF679"/>
    <property type="match status" value="1"/>
</dbReference>
<reference evidence="7" key="1">
    <citation type="submission" date="2013-07" db="EMBL/GenBank/DDBJ databases">
        <title>The genome of Eucalyptus grandis.</title>
        <authorList>
            <person name="Schmutz J."/>
            <person name="Hayes R."/>
            <person name="Myburg A."/>
            <person name="Tuskan G."/>
            <person name="Grattapaglia D."/>
            <person name="Rokhsar D.S."/>
        </authorList>
    </citation>
    <scope>NUCLEOTIDE SEQUENCE</scope>
    <source>
        <tissue evidence="7">Leaf extractions</tissue>
    </source>
</reference>
<name>A0A059B4V0_EUCGR</name>
<gene>
    <name evidence="7" type="ORF">EUGRSUZ_H03646</name>
</gene>
<sequence>MVFTSSPKPKIDASKLKGFRDAAFSSVGNFIKLLPTGTVFTFQFLNPLLTNNGHCDDPNELLSRLLIIAGAFSCAFSCFTDSYTGSDGNVHYGFATAKGLWPSPASELVDLSKYKLKGSDFVHALLSTIVFMVTALLDPNTVECLYSSSYKKDHKVLLKAVPAVIGAISSAVFMAFPSNRHGIGYPFSSDDSDDQSASKEVE</sequence>
<evidence type="ECO:0000256" key="5">
    <source>
        <dbReference type="ARBA" id="ARBA00023136"/>
    </source>
</evidence>
<proteinExistence type="inferred from homology"/>
<dbReference type="InParanoid" id="A0A059B4V0"/>
<evidence type="ECO:0000256" key="6">
    <source>
        <dbReference type="SAM" id="Phobius"/>
    </source>
</evidence>
<dbReference type="KEGG" id="egr:104414942"/>
<evidence type="ECO:0000313" key="7">
    <source>
        <dbReference type="EMBL" id="KCW60911.1"/>
    </source>
</evidence>
<feature type="transmembrane region" description="Helical" evidence="6">
    <location>
        <begin position="157"/>
        <end position="176"/>
    </location>
</feature>
<accession>A0A059B4V0</accession>
<evidence type="ECO:0000256" key="3">
    <source>
        <dbReference type="ARBA" id="ARBA00022692"/>
    </source>
</evidence>
<comment type="similarity">
    <text evidence="2">Belongs to the plant DMP1 protein family.</text>
</comment>
<keyword evidence="5 6" id="KW-0472">Membrane</keyword>
<feature type="transmembrane region" description="Helical" evidence="6">
    <location>
        <begin position="121"/>
        <end position="137"/>
    </location>
</feature>
<dbReference type="GO" id="GO:0016020">
    <property type="term" value="C:membrane"/>
    <property type="evidence" value="ECO:0007669"/>
    <property type="project" value="UniProtKB-SubCell"/>
</dbReference>
<evidence type="ECO:0000256" key="4">
    <source>
        <dbReference type="ARBA" id="ARBA00022989"/>
    </source>
</evidence>
<keyword evidence="3 6" id="KW-0812">Transmembrane</keyword>
<dbReference type="eggNOG" id="ENOG502RXHQ">
    <property type="taxonomic scope" value="Eukaryota"/>
</dbReference>
<evidence type="ECO:0000256" key="1">
    <source>
        <dbReference type="ARBA" id="ARBA00004141"/>
    </source>
</evidence>
<dbReference type="EMBL" id="KK198760">
    <property type="protein sequence ID" value="KCW60911.1"/>
    <property type="molecule type" value="Genomic_DNA"/>
</dbReference>
<dbReference type="PANTHER" id="PTHR31621:SF66">
    <property type="entry name" value="PROTEIN DMP2"/>
    <property type="match status" value="1"/>
</dbReference>
<dbReference type="GO" id="GO:0010256">
    <property type="term" value="P:endomembrane system organization"/>
    <property type="evidence" value="ECO:0000318"/>
    <property type="project" value="GO_Central"/>
</dbReference>
<dbReference type="OMA" id="FIVFPCT"/>
<comment type="subcellular location">
    <subcellularLocation>
        <location evidence="1">Membrane</location>
        <topology evidence="1">Multi-pass membrane protein</topology>
    </subcellularLocation>
</comment>
<dbReference type="PANTHER" id="PTHR31621">
    <property type="entry name" value="PROTEIN DMP3"/>
    <property type="match status" value="1"/>
</dbReference>
<dbReference type="GO" id="GO:0005737">
    <property type="term" value="C:cytoplasm"/>
    <property type="evidence" value="ECO:0007669"/>
    <property type="project" value="UniProtKB-ARBA"/>
</dbReference>
<dbReference type="AlphaFoldDB" id="A0A059B4V0"/>
<organism evidence="7">
    <name type="scientific">Eucalyptus grandis</name>
    <name type="common">Flooded gum</name>
    <dbReference type="NCBI Taxonomy" id="71139"/>
    <lineage>
        <taxon>Eukaryota</taxon>
        <taxon>Viridiplantae</taxon>
        <taxon>Streptophyta</taxon>
        <taxon>Embryophyta</taxon>
        <taxon>Tracheophyta</taxon>
        <taxon>Spermatophyta</taxon>
        <taxon>Magnoliopsida</taxon>
        <taxon>eudicotyledons</taxon>
        <taxon>Gunneridae</taxon>
        <taxon>Pentapetalae</taxon>
        <taxon>rosids</taxon>
        <taxon>malvids</taxon>
        <taxon>Myrtales</taxon>
        <taxon>Myrtaceae</taxon>
        <taxon>Myrtoideae</taxon>
        <taxon>Eucalypteae</taxon>
        <taxon>Eucalyptus</taxon>
    </lineage>
</organism>
<evidence type="ECO:0000256" key="2">
    <source>
        <dbReference type="ARBA" id="ARBA00008707"/>
    </source>
</evidence>
<keyword evidence="4 6" id="KW-1133">Transmembrane helix</keyword>
<dbReference type="OrthoDB" id="525686at2759"/>
<evidence type="ECO:0008006" key="8">
    <source>
        <dbReference type="Google" id="ProtNLM"/>
    </source>
</evidence>
<dbReference type="InterPro" id="IPR007770">
    <property type="entry name" value="DMP"/>
</dbReference>
<protein>
    <recommendedName>
        <fullName evidence="8">DUF679 domain-containing protein</fullName>
    </recommendedName>
</protein>